<name>A0A1Z1MAD1_9FLOR</name>
<dbReference type="NCBIfam" id="TIGR00012">
    <property type="entry name" value="L29"/>
    <property type="match status" value="1"/>
</dbReference>
<dbReference type="AlphaFoldDB" id="A0A1Z1MAD1"/>
<dbReference type="RefSeq" id="YP_009394384.1">
    <property type="nucleotide sequence ID" value="NC_035272.1"/>
</dbReference>
<keyword evidence="4" id="KW-0150">Chloroplast</keyword>
<dbReference type="GO" id="GO:0005840">
    <property type="term" value="C:ribosome"/>
    <property type="evidence" value="ECO:0007669"/>
    <property type="project" value="UniProtKB-KW"/>
</dbReference>
<dbReference type="GeneID" id="33356233"/>
<sequence>MNIQQEVNNLKKELVFLRIKKVTQQKTENHKIKKIQHQISKINQLHNKNKYSYND</sequence>
<evidence type="ECO:0000256" key="2">
    <source>
        <dbReference type="ARBA" id="ARBA00022980"/>
    </source>
</evidence>
<organism evidence="4">
    <name type="scientific">Leptosiphonia brodiei</name>
    <dbReference type="NCBI Taxonomy" id="2608611"/>
    <lineage>
        <taxon>Eukaryota</taxon>
        <taxon>Rhodophyta</taxon>
        <taxon>Florideophyceae</taxon>
        <taxon>Rhodymeniophycidae</taxon>
        <taxon>Ceramiales</taxon>
        <taxon>Rhodomelaceae</taxon>
        <taxon>Polysiphonioideae</taxon>
        <taxon>Leptosiphonia</taxon>
    </lineage>
</organism>
<evidence type="ECO:0000313" key="4">
    <source>
        <dbReference type="EMBL" id="ARW62946.1"/>
    </source>
</evidence>
<dbReference type="GO" id="GO:0006412">
    <property type="term" value="P:translation"/>
    <property type="evidence" value="ECO:0007669"/>
    <property type="project" value="InterPro"/>
</dbReference>
<dbReference type="Pfam" id="PF00831">
    <property type="entry name" value="Ribosomal_L29"/>
    <property type="match status" value="1"/>
</dbReference>
<evidence type="ECO:0000256" key="3">
    <source>
        <dbReference type="ARBA" id="ARBA00023274"/>
    </source>
</evidence>
<proteinExistence type="inferred from homology"/>
<dbReference type="GO" id="GO:1990904">
    <property type="term" value="C:ribonucleoprotein complex"/>
    <property type="evidence" value="ECO:0007669"/>
    <property type="project" value="UniProtKB-KW"/>
</dbReference>
<dbReference type="InterPro" id="IPR001854">
    <property type="entry name" value="Ribosomal_uL29"/>
</dbReference>
<keyword evidence="2 4" id="KW-0689">Ribosomal protein</keyword>
<dbReference type="Gene3D" id="1.10.287.310">
    <property type="match status" value="1"/>
</dbReference>
<comment type="similarity">
    <text evidence="1">Belongs to the universal ribosomal protein uL29 family.</text>
</comment>
<accession>A0A1Z1MAD1</accession>
<protein>
    <submittedName>
        <fullName evidence="4">Ribosomal protein L29</fullName>
    </submittedName>
</protein>
<dbReference type="GO" id="GO:0003735">
    <property type="term" value="F:structural constituent of ribosome"/>
    <property type="evidence" value="ECO:0007669"/>
    <property type="project" value="InterPro"/>
</dbReference>
<keyword evidence="3" id="KW-0687">Ribonucleoprotein</keyword>
<gene>
    <name evidence="4" type="primary">rpl29</name>
</gene>
<evidence type="ECO:0000256" key="1">
    <source>
        <dbReference type="ARBA" id="ARBA00009254"/>
    </source>
</evidence>
<dbReference type="SUPFAM" id="SSF46561">
    <property type="entry name" value="Ribosomal protein L29 (L29p)"/>
    <property type="match status" value="1"/>
</dbReference>
<keyword evidence="4" id="KW-0934">Plastid</keyword>
<dbReference type="InterPro" id="IPR036049">
    <property type="entry name" value="Ribosomal_uL29_sf"/>
</dbReference>
<reference evidence="4" key="1">
    <citation type="journal article" date="2017" name="J. Phycol.">
        <title>Analysis of chloroplast genomes and a supermatrix inform reclassification of the Rhodomelaceae (Rhodophyta).</title>
        <authorList>
            <person name="Diaz-Tapia P."/>
            <person name="Maggs C.A."/>
            <person name="West J.A."/>
            <person name="Verbruggen H."/>
        </authorList>
    </citation>
    <scope>NUCLEOTIDE SEQUENCE</scope>
    <source>
        <strain evidence="4">PD516</strain>
    </source>
</reference>
<geneLocation type="chloroplast" evidence="4"/>
<dbReference type="EMBL" id="MF101425">
    <property type="protein sequence ID" value="ARW62946.1"/>
    <property type="molecule type" value="Genomic_DNA"/>
</dbReference>